<dbReference type="PATRIC" id="fig|818.23.peg.2147"/>
<dbReference type="Proteomes" id="UP000095576">
    <property type="component" value="Unassembled WGS sequence"/>
</dbReference>
<gene>
    <name evidence="1" type="ORF">ERS852511_02941</name>
</gene>
<name>A0A0P0ETY0_BACT4</name>
<proteinExistence type="predicted"/>
<sequence>MPFDKISRGIFVGLEDAKMGYGHKKRSNALLQPLLTLNLIL</sequence>
<dbReference type="AlphaFoldDB" id="A0A0P0ETY0"/>
<reference evidence="1 2" key="1">
    <citation type="submission" date="2015-09" db="EMBL/GenBank/DDBJ databases">
        <authorList>
            <consortium name="Pathogen Informatics"/>
        </authorList>
    </citation>
    <scope>NUCLEOTIDE SEQUENCE [LARGE SCALE GENOMIC DNA]</scope>
    <source>
        <strain evidence="1 2">2789STDY5834899</strain>
    </source>
</reference>
<evidence type="ECO:0000313" key="2">
    <source>
        <dbReference type="Proteomes" id="UP000095576"/>
    </source>
</evidence>
<evidence type="ECO:0000313" key="1">
    <source>
        <dbReference type="EMBL" id="CUP69977.1"/>
    </source>
</evidence>
<organism evidence="1 2">
    <name type="scientific">Bacteroides thetaiotaomicron</name>
    <dbReference type="NCBI Taxonomy" id="818"/>
    <lineage>
        <taxon>Bacteria</taxon>
        <taxon>Pseudomonadati</taxon>
        <taxon>Bacteroidota</taxon>
        <taxon>Bacteroidia</taxon>
        <taxon>Bacteroidales</taxon>
        <taxon>Bacteroidaceae</taxon>
        <taxon>Bacteroides</taxon>
    </lineage>
</organism>
<accession>A0A0P0ETY0</accession>
<dbReference type="KEGG" id="btho:Btheta7330_02075"/>
<dbReference type="EMBL" id="CZAP01000010">
    <property type="protein sequence ID" value="CUP69977.1"/>
    <property type="molecule type" value="Genomic_DNA"/>
</dbReference>
<protein>
    <submittedName>
        <fullName evidence="1">Uncharacterized protein</fullName>
    </submittedName>
</protein>